<dbReference type="SUPFAM" id="SSF55718">
    <property type="entry name" value="SCP-like"/>
    <property type="match status" value="1"/>
</dbReference>
<proteinExistence type="predicted"/>
<feature type="domain" description="Enhanced intracellular survival protein" evidence="1">
    <location>
        <begin position="288"/>
        <end position="360"/>
    </location>
</feature>
<dbReference type="InterPro" id="IPR051554">
    <property type="entry name" value="Acetyltransferase_Eis"/>
</dbReference>
<dbReference type="InterPro" id="IPR025559">
    <property type="entry name" value="Eis_dom"/>
</dbReference>
<gene>
    <name evidence="3" type="ORF">BN53_02110</name>
</gene>
<dbReference type="PANTHER" id="PTHR37817">
    <property type="entry name" value="N-ACETYLTRANSFERASE EIS"/>
    <property type="match status" value="1"/>
</dbReference>
<dbReference type="Gene3D" id="3.30.1050.10">
    <property type="entry name" value="SCP2 sterol-binding domain"/>
    <property type="match status" value="1"/>
</dbReference>
<dbReference type="AlphaFoldDB" id="I7LAP6"/>
<dbReference type="RefSeq" id="WP_009559451.1">
    <property type="nucleotide sequence ID" value="NZ_AYZN01000002.1"/>
</dbReference>
<dbReference type="OrthoDB" id="9768284at2"/>
<dbReference type="InterPro" id="IPR041380">
    <property type="entry name" value="Acetyltransf_17"/>
</dbReference>
<dbReference type="InterPro" id="IPR036527">
    <property type="entry name" value="SCP2_sterol-bd_dom_sf"/>
</dbReference>
<protein>
    <submittedName>
        <fullName evidence="3">Uncharacterized protein</fullName>
    </submittedName>
</protein>
<dbReference type="Pfam" id="PF17668">
    <property type="entry name" value="Acetyltransf_17"/>
    <property type="match status" value="1"/>
</dbReference>
<accession>I7LAP6</accession>
<evidence type="ECO:0000259" key="1">
    <source>
        <dbReference type="Pfam" id="PF13530"/>
    </source>
</evidence>
<dbReference type="Gene3D" id="3.40.630.30">
    <property type="match status" value="1"/>
</dbReference>
<comment type="caution">
    <text evidence="3">The sequence shown here is derived from an EMBL/GenBank/DDBJ whole genome shotgun (WGS) entry which is preliminary data.</text>
</comment>
<organism evidence="3 4">
    <name type="scientific">Lactobacillus pasteurii DSM 23907 = CRBIP 24.76</name>
    <dbReference type="NCBI Taxonomy" id="1423790"/>
    <lineage>
        <taxon>Bacteria</taxon>
        <taxon>Bacillati</taxon>
        <taxon>Bacillota</taxon>
        <taxon>Bacilli</taxon>
        <taxon>Lactobacillales</taxon>
        <taxon>Lactobacillaceae</taxon>
        <taxon>Lactobacillus</taxon>
    </lineage>
</organism>
<dbReference type="Pfam" id="PF13530">
    <property type="entry name" value="SCP2_2"/>
    <property type="match status" value="1"/>
</dbReference>
<dbReference type="SUPFAM" id="SSF55729">
    <property type="entry name" value="Acyl-CoA N-acyltransferases (Nat)"/>
    <property type="match status" value="1"/>
</dbReference>
<dbReference type="eggNOG" id="COG4552">
    <property type="taxonomic scope" value="Bacteria"/>
</dbReference>
<evidence type="ECO:0000259" key="2">
    <source>
        <dbReference type="Pfam" id="PF17668"/>
    </source>
</evidence>
<evidence type="ECO:0000313" key="4">
    <source>
        <dbReference type="Proteomes" id="UP000009311"/>
    </source>
</evidence>
<reference evidence="3 4" key="1">
    <citation type="submission" date="2012-06" db="EMBL/GenBank/DDBJ databases">
        <title>Draft Genome Sequence of Lactobacillus pasteurii CRBIP 24.76T.</title>
        <authorList>
            <person name="Cousin S."/>
            <person name="Bouchier C."/>
            <person name="Loux V."/>
            <person name="Ma L."/>
            <person name="Creno S."/>
            <person name="Bizet C."/>
            <person name="Clermont D."/>
        </authorList>
    </citation>
    <scope>NUCLEOTIDE SEQUENCE [LARGE SCALE GENOMIC DNA]</scope>
    <source>
        <strain evidence="4">CRBIP 24.76T</strain>
    </source>
</reference>
<dbReference type="Proteomes" id="UP000009311">
    <property type="component" value="Unassembled WGS sequence"/>
</dbReference>
<dbReference type="GO" id="GO:0034069">
    <property type="term" value="F:aminoglycoside N-acetyltransferase activity"/>
    <property type="evidence" value="ECO:0007669"/>
    <property type="project" value="TreeGrafter"/>
</dbReference>
<feature type="domain" description="Eis-like acetyltransferase" evidence="2">
    <location>
        <begin position="172"/>
        <end position="265"/>
    </location>
</feature>
<dbReference type="STRING" id="1423790.BN53_02110"/>
<sequence length="378" mass="44085">MKLRKKQANKEKLEEFIRSARQQFGSDLEYLDATFDKTDFYVDQHKDRLEKVIPITYFKNKFNRKNGKTAFARIYTRYADLFLADEVFEDLHEQGFLTISTNVEMKYLVEEADYVDSTFANIYHLSKDQLAKVATSEEGKVVTGTWDNIRLQNAIAQLYEVPMHSLTERNTLIRPAWWWDLLEKRVPNHRIAVYYDRVGLPRGYMLYYHTDHEIVVTEIYSMVEDGYKALIANFNDSEQNFDEFRIEVSEDIDLSSCLANIADLKVENKPYLMTKIIDFAKLVETLSIEKTGTYYLEVTDDSLCTWNRGIWEVKRTPKNCVVKESDQAPDYSASIAVWAKVILGNLTVSQAIEQGLIKRHTDKNLNFFKGNVTFLDKP</sequence>
<evidence type="ECO:0000313" key="3">
    <source>
        <dbReference type="EMBL" id="CCI84896.1"/>
    </source>
</evidence>
<dbReference type="EMBL" id="CAKD01000013">
    <property type="protein sequence ID" value="CCI84896.1"/>
    <property type="molecule type" value="Genomic_DNA"/>
</dbReference>
<dbReference type="GO" id="GO:0030649">
    <property type="term" value="P:aminoglycoside antibiotic catabolic process"/>
    <property type="evidence" value="ECO:0007669"/>
    <property type="project" value="TreeGrafter"/>
</dbReference>
<dbReference type="PANTHER" id="PTHR37817:SF1">
    <property type="entry name" value="N-ACETYLTRANSFERASE EIS"/>
    <property type="match status" value="1"/>
</dbReference>
<keyword evidence="4" id="KW-1185">Reference proteome</keyword>
<dbReference type="InterPro" id="IPR016181">
    <property type="entry name" value="Acyl_CoA_acyltransferase"/>
</dbReference>
<name>I7LAP6_9LACO</name>